<feature type="non-terminal residue" evidence="5">
    <location>
        <position position="1"/>
    </location>
</feature>
<evidence type="ECO:0000256" key="3">
    <source>
        <dbReference type="SAM" id="MobiDB-lite"/>
    </source>
</evidence>
<dbReference type="InterPro" id="IPR051751">
    <property type="entry name" value="Immunoreceptor_sig_adapters"/>
</dbReference>
<organism evidence="5 6">
    <name type="scientific">Hymenochirus boettgeri</name>
    <name type="common">Congo dwarf clawed frog</name>
    <dbReference type="NCBI Taxonomy" id="247094"/>
    <lineage>
        <taxon>Eukaryota</taxon>
        <taxon>Metazoa</taxon>
        <taxon>Chordata</taxon>
        <taxon>Craniata</taxon>
        <taxon>Vertebrata</taxon>
        <taxon>Euteleostomi</taxon>
        <taxon>Amphibia</taxon>
        <taxon>Batrachia</taxon>
        <taxon>Anura</taxon>
        <taxon>Pipoidea</taxon>
        <taxon>Pipidae</taxon>
        <taxon>Pipinae</taxon>
        <taxon>Hymenochirus</taxon>
    </lineage>
</organism>
<dbReference type="CDD" id="cd09929">
    <property type="entry name" value="SH2_BLNK_SLP-76"/>
    <property type="match status" value="1"/>
</dbReference>
<evidence type="ECO:0000256" key="2">
    <source>
        <dbReference type="PROSITE-ProRule" id="PRU00191"/>
    </source>
</evidence>
<evidence type="ECO:0000256" key="1">
    <source>
        <dbReference type="ARBA" id="ARBA00022999"/>
    </source>
</evidence>
<evidence type="ECO:0000313" key="5">
    <source>
        <dbReference type="EMBL" id="KAG8439171.1"/>
    </source>
</evidence>
<dbReference type="PANTHER" id="PTHR14098:SF1">
    <property type="entry name" value="LYMPHOCYTE CYTOSOLIC PROTEIN 2"/>
    <property type="match status" value="1"/>
</dbReference>
<comment type="caution">
    <text evidence="5">The sequence shown here is derived from an EMBL/GenBank/DDBJ whole genome shotgun (WGS) entry which is preliminary data.</text>
</comment>
<keyword evidence="6" id="KW-1185">Reference proteome</keyword>
<sequence length="368" mass="40476">YIPEDQEFSDSSFEEDGYESPNEFDNDYESPTAENEDDDESGNGDYEPPPANNEDAHPPICLLKPNLASSNYADREFGSSIINPPEPPKRPGPLGYTANRGHTFPGNLPSPNQENRISKAAKRKKPSIPGKIPEKLPSLIKPPVPTERNSQPFERKVPSPRHHKIHGVPPRQYPLPAGSAFSSNTFPPRPTAKNQFIGLPVTDGNPPGPSLPPSKPGNMNRSFSEGTCNGRPPAPIPTTCIQPAIETEHLSQDQWYSGGISRPEAEKALRSINRDGTFLVRNSSKSTASHPYVLMVLYKNKVYNIQIRHDQANSIYMLGSGLRGQETFDSVAKIIDYYQTSPLLLIDGKDQSSRQNCILTFAAGCCLT</sequence>
<evidence type="ECO:0000313" key="6">
    <source>
        <dbReference type="Proteomes" id="UP000812440"/>
    </source>
</evidence>
<dbReference type="Proteomes" id="UP000812440">
    <property type="component" value="Chromosome 3"/>
</dbReference>
<proteinExistence type="predicted"/>
<feature type="domain" description="SH2" evidence="4">
    <location>
        <begin position="255"/>
        <end position="363"/>
    </location>
</feature>
<dbReference type="PROSITE" id="PS50001">
    <property type="entry name" value="SH2"/>
    <property type="match status" value="1"/>
</dbReference>
<dbReference type="SMART" id="SM00252">
    <property type="entry name" value="SH2"/>
    <property type="match status" value="1"/>
</dbReference>
<dbReference type="FunFam" id="3.30.505.10:FF:000016">
    <property type="entry name" value="B-cell linker protein isoform 2"/>
    <property type="match status" value="1"/>
</dbReference>
<protein>
    <recommendedName>
        <fullName evidence="4">SH2 domain-containing protein</fullName>
    </recommendedName>
</protein>
<dbReference type="AlphaFoldDB" id="A0A8T2J962"/>
<dbReference type="PANTHER" id="PTHR14098">
    <property type="entry name" value="SH2 DOMAIN CONTAINING PROTEIN"/>
    <property type="match status" value="1"/>
</dbReference>
<dbReference type="EMBL" id="JAACNH010000006">
    <property type="protein sequence ID" value="KAG8439171.1"/>
    <property type="molecule type" value="Genomic_DNA"/>
</dbReference>
<dbReference type="Gene3D" id="3.30.505.10">
    <property type="entry name" value="SH2 domain"/>
    <property type="match status" value="1"/>
</dbReference>
<dbReference type="SUPFAM" id="SSF55550">
    <property type="entry name" value="SH2 domain"/>
    <property type="match status" value="1"/>
</dbReference>
<feature type="compositionally biased region" description="Acidic residues" evidence="3">
    <location>
        <begin position="1"/>
        <end position="42"/>
    </location>
</feature>
<dbReference type="GO" id="GO:0005737">
    <property type="term" value="C:cytoplasm"/>
    <property type="evidence" value="ECO:0007669"/>
    <property type="project" value="UniProtKB-ARBA"/>
</dbReference>
<name>A0A8T2J962_9PIPI</name>
<dbReference type="PRINTS" id="PR00401">
    <property type="entry name" value="SH2DOMAIN"/>
</dbReference>
<dbReference type="GO" id="GO:0007169">
    <property type="term" value="P:cell surface receptor protein tyrosine kinase signaling pathway"/>
    <property type="evidence" value="ECO:0007669"/>
    <property type="project" value="TreeGrafter"/>
</dbReference>
<dbReference type="InterPro" id="IPR036860">
    <property type="entry name" value="SH2_dom_sf"/>
</dbReference>
<dbReference type="InterPro" id="IPR000980">
    <property type="entry name" value="SH2"/>
</dbReference>
<feature type="region of interest" description="Disordered" evidence="3">
    <location>
        <begin position="1"/>
        <end position="167"/>
    </location>
</feature>
<keyword evidence="1 2" id="KW-0727">SH2 domain</keyword>
<dbReference type="OrthoDB" id="9934029at2759"/>
<accession>A0A8T2J962</accession>
<gene>
    <name evidence="5" type="ORF">GDO86_005405</name>
</gene>
<reference evidence="5" key="1">
    <citation type="thesis" date="2020" institute="ProQuest LLC" country="789 East Eisenhower Parkway, Ann Arbor, MI, USA">
        <title>Comparative Genomics and Chromosome Evolution.</title>
        <authorList>
            <person name="Mudd A.B."/>
        </authorList>
    </citation>
    <scope>NUCLEOTIDE SEQUENCE</scope>
    <source>
        <strain evidence="5">Female2</strain>
        <tissue evidence="5">Blood</tissue>
    </source>
</reference>
<dbReference type="GO" id="GO:0035556">
    <property type="term" value="P:intracellular signal transduction"/>
    <property type="evidence" value="ECO:0007669"/>
    <property type="project" value="TreeGrafter"/>
</dbReference>
<dbReference type="Pfam" id="PF00017">
    <property type="entry name" value="SH2"/>
    <property type="match status" value="1"/>
</dbReference>
<evidence type="ECO:0000259" key="4">
    <source>
        <dbReference type="PROSITE" id="PS50001"/>
    </source>
</evidence>